<evidence type="ECO:0000256" key="1">
    <source>
        <dbReference type="PROSITE-ProRule" id="PRU00175"/>
    </source>
</evidence>
<evidence type="ECO:0000259" key="2">
    <source>
        <dbReference type="PROSITE" id="PS50089"/>
    </source>
</evidence>
<accession>A0AAN6M699</accession>
<gene>
    <name evidence="3" type="ORF">GRF29_19g1526849</name>
</gene>
<dbReference type="SUPFAM" id="SSF57850">
    <property type="entry name" value="RING/U-box"/>
    <property type="match status" value="1"/>
</dbReference>
<feature type="domain" description="RING-type" evidence="2">
    <location>
        <begin position="413"/>
        <end position="458"/>
    </location>
</feature>
<keyword evidence="4" id="KW-1185">Reference proteome</keyword>
<comment type="caution">
    <text evidence="3">The sequence shown here is derived from an EMBL/GenBank/DDBJ whole genome shotgun (WGS) entry which is preliminary data.</text>
</comment>
<dbReference type="InterPro" id="IPR013083">
    <property type="entry name" value="Znf_RING/FYVE/PHD"/>
</dbReference>
<keyword evidence="1" id="KW-0863">Zinc-finger</keyword>
<keyword evidence="1" id="KW-0862">Zinc</keyword>
<dbReference type="GO" id="GO:0008270">
    <property type="term" value="F:zinc ion binding"/>
    <property type="evidence" value="ECO:0007669"/>
    <property type="project" value="UniProtKB-KW"/>
</dbReference>
<dbReference type="Pfam" id="PF13639">
    <property type="entry name" value="zf-RING_2"/>
    <property type="match status" value="1"/>
</dbReference>
<dbReference type="AlphaFoldDB" id="A0AAN6M699"/>
<dbReference type="CDD" id="cd16448">
    <property type="entry name" value="RING-H2"/>
    <property type="match status" value="1"/>
</dbReference>
<sequence length="499" mass="57713">MEDVPRSILRLRIPPGKLAKFGTVIENLTAAYHFNEVVWEDKFIEWINIYSKFYHSAVHLSMNANILLLNGGMHHQLQPEESRRVYYRFVDEYKRQIGQEGSFTAPEEMPSFEDLWDEAIRLCEEYDHASPVVNRTACKLCEDYLVHGQELAGRLAYAFSFACCLSLLHQFDYVVRNIMDRLPDYTPRLSDFPNAYVVAGTPEFRFPVLTDATNIIHSRGETALMTFFGPILALTVDTFERTNYTPSVAQIEVLQGECEHAWIVMLHNDYDPPFSLRIFMASANLLGIVDFLVHKCRQILQLPRSPHTLGWALHLWFFMLLQEALLQGNRDREWAHEVIAIASNGQFDPDVYSEPIEHYRHQTFTDYSMEIPLEELEEMNQELEDVGFESDGPPLDPLQYVTLVTEYNKQELCVICQCDLDDDSVVKLPACNHLLHLECVRTMINGTQANSNLCPLDRTEICPRRARRVEEEEEVEEEVVVVVDSEEDGEEWGIFQFTN</sequence>
<protein>
    <recommendedName>
        <fullName evidence="2">RING-type domain-containing protein</fullName>
    </recommendedName>
</protein>
<name>A0AAN6M699_9PLEO</name>
<reference evidence="3 4" key="1">
    <citation type="submission" date="2021-02" db="EMBL/GenBank/DDBJ databases">
        <title>Genome assembly of Pseudopithomyces chartarum.</title>
        <authorList>
            <person name="Jauregui R."/>
            <person name="Singh J."/>
            <person name="Voisey C."/>
        </authorList>
    </citation>
    <scope>NUCLEOTIDE SEQUENCE [LARGE SCALE GENOMIC DNA]</scope>
    <source>
        <strain evidence="3 4">AGR01</strain>
    </source>
</reference>
<dbReference type="SMART" id="SM00184">
    <property type="entry name" value="RING"/>
    <property type="match status" value="1"/>
</dbReference>
<dbReference type="EMBL" id="WVTA01000003">
    <property type="protein sequence ID" value="KAK3214871.1"/>
    <property type="molecule type" value="Genomic_DNA"/>
</dbReference>
<evidence type="ECO:0000313" key="4">
    <source>
        <dbReference type="Proteomes" id="UP001280581"/>
    </source>
</evidence>
<dbReference type="PROSITE" id="PS50089">
    <property type="entry name" value="ZF_RING_2"/>
    <property type="match status" value="1"/>
</dbReference>
<evidence type="ECO:0000313" key="3">
    <source>
        <dbReference type="EMBL" id="KAK3214871.1"/>
    </source>
</evidence>
<proteinExistence type="predicted"/>
<keyword evidence="1" id="KW-0479">Metal-binding</keyword>
<dbReference type="InterPro" id="IPR001841">
    <property type="entry name" value="Znf_RING"/>
</dbReference>
<dbReference type="Gene3D" id="3.30.40.10">
    <property type="entry name" value="Zinc/RING finger domain, C3HC4 (zinc finger)"/>
    <property type="match status" value="1"/>
</dbReference>
<organism evidence="3 4">
    <name type="scientific">Pseudopithomyces chartarum</name>
    <dbReference type="NCBI Taxonomy" id="1892770"/>
    <lineage>
        <taxon>Eukaryota</taxon>
        <taxon>Fungi</taxon>
        <taxon>Dikarya</taxon>
        <taxon>Ascomycota</taxon>
        <taxon>Pezizomycotina</taxon>
        <taxon>Dothideomycetes</taxon>
        <taxon>Pleosporomycetidae</taxon>
        <taxon>Pleosporales</taxon>
        <taxon>Massarineae</taxon>
        <taxon>Didymosphaeriaceae</taxon>
        <taxon>Pseudopithomyces</taxon>
    </lineage>
</organism>
<dbReference type="Proteomes" id="UP001280581">
    <property type="component" value="Unassembled WGS sequence"/>
</dbReference>